<reference evidence="2" key="2">
    <citation type="journal article" date="2022" name="Microbiol. Resour. Announc.">
        <title>Metagenome Sequencing to Explore Phylogenomics of Terrestrial Cyanobacteria.</title>
        <authorList>
            <person name="Ward R.D."/>
            <person name="Stajich J.E."/>
            <person name="Johansen J.R."/>
            <person name="Huntemann M."/>
            <person name="Clum A."/>
            <person name="Foster B."/>
            <person name="Foster B."/>
            <person name="Roux S."/>
            <person name="Palaniappan K."/>
            <person name="Varghese N."/>
            <person name="Mukherjee S."/>
            <person name="Reddy T.B.K."/>
            <person name="Daum C."/>
            <person name="Copeland A."/>
            <person name="Chen I.A."/>
            <person name="Ivanova N.N."/>
            <person name="Kyrpides N.C."/>
            <person name="Shapiro N."/>
            <person name="Eloe-Fadrosh E.A."/>
            <person name="Pietrasiak N."/>
        </authorList>
    </citation>
    <scope>NUCLEOTIDE SEQUENCE</scope>
    <source>
        <strain evidence="2">CPER-KK1</strain>
    </source>
</reference>
<dbReference type="InterPro" id="IPR036779">
    <property type="entry name" value="LysM_dom_sf"/>
</dbReference>
<evidence type="ECO:0000313" key="2">
    <source>
        <dbReference type="EMBL" id="MBW4546804.1"/>
    </source>
</evidence>
<accession>A0A951PQA3</accession>
<dbReference type="GO" id="GO:0005975">
    <property type="term" value="P:carbohydrate metabolic process"/>
    <property type="evidence" value="ECO:0007669"/>
    <property type="project" value="InterPro"/>
</dbReference>
<reference evidence="2" key="1">
    <citation type="submission" date="2021-05" db="EMBL/GenBank/DDBJ databases">
        <authorList>
            <person name="Pietrasiak N."/>
            <person name="Ward R."/>
            <person name="Stajich J.E."/>
            <person name="Kurbessoian T."/>
        </authorList>
    </citation>
    <scope>NUCLEOTIDE SEQUENCE</scope>
    <source>
        <strain evidence="2">CPER-KK1</strain>
    </source>
</reference>
<dbReference type="PROSITE" id="PS51782">
    <property type="entry name" value="LYSM"/>
    <property type="match status" value="1"/>
</dbReference>
<dbReference type="Pfam" id="PF01374">
    <property type="entry name" value="Glyco_hydro_46"/>
    <property type="match status" value="1"/>
</dbReference>
<name>A0A951PQA3_9CYAN</name>
<evidence type="ECO:0000313" key="3">
    <source>
        <dbReference type="Proteomes" id="UP000753908"/>
    </source>
</evidence>
<sequence length="310" mass="34771">MTCTIGSSYTIKADDILFDIADRELGEGNRWHEIMKPDGTPFTEKEAENLQEGQEICLPNGQTTPPSASGGLTPEQKRRAEQFTSIFEFDDIELQYHYAEELTDDRGITCGRAGFTTQWGDALDVVELYSENVPDNVLAKFLPELKRLAKNISGNTSRLDGFINAWKKAAKDSKFRAAQDEVNDRLYYQPSVKLSNNAGLSTALARAAVYDTIIQHGEGDDPDGLPAILKRTQKQVGGTPKTGVDEKEWLEAFIKIRRKVLEHAHNPKTREVWAKSVDRCDALLEILKDDNFDLHGSIRVKTIHHDKTIP</sequence>
<dbReference type="Gene3D" id="3.10.350.10">
    <property type="entry name" value="LysM domain"/>
    <property type="match status" value="1"/>
</dbReference>
<evidence type="ECO:0000259" key="1">
    <source>
        <dbReference type="PROSITE" id="PS51782"/>
    </source>
</evidence>
<gene>
    <name evidence="2" type="ORF">KME25_20520</name>
</gene>
<dbReference type="Proteomes" id="UP000753908">
    <property type="component" value="Unassembled WGS sequence"/>
</dbReference>
<dbReference type="InterPro" id="IPR023346">
    <property type="entry name" value="Lysozyme-like_dom_sf"/>
</dbReference>
<dbReference type="CDD" id="cd00978">
    <property type="entry name" value="chitosanase_GH46"/>
    <property type="match status" value="1"/>
</dbReference>
<protein>
    <submittedName>
        <fullName evidence="2">Chitosanase</fullName>
    </submittedName>
</protein>
<dbReference type="PROSITE" id="PS60000">
    <property type="entry name" value="CHITOSANASE_46_80"/>
    <property type="match status" value="1"/>
</dbReference>
<feature type="domain" description="LysM" evidence="1">
    <location>
        <begin position="7"/>
        <end position="58"/>
    </location>
</feature>
<dbReference type="InterPro" id="IPR018392">
    <property type="entry name" value="LysM"/>
</dbReference>
<dbReference type="SUPFAM" id="SSF53955">
    <property type="entry name" value="Lysozyme-like"/>
    <property type="match status" value="1"/>
</dbReference>
<dbReference type="Gene3D" id="3.30.386.10">
    <property type="entry name" value="Chitosanase, subunit A, domain 2"/>
    <property type="match status" value="1"/>
</dbReference>
<organism evidence="2 3">
    <name type="scientific">Symplocastrum torsivum CPER-KK1</name>
    <dbReference type="NCBI Taxonomy" id="450513"/>
    <lineage>
        <taxon>Bacteria</taxon>
        <taxon>Bacillati</taxon>
        <taxon>Cyanobacteriota</taxon>
        <taxon>Cyanophyceae</taxon>
        <taxon>Oscillatoriophycideae</taxon>
        <taxon>Oscillatoriales</taxon>
        <taxon>Microcoleaceae</taxon>
        <taxon>Symplocastrum</taxon>
    </lineage>
</organism>
<proteinExistence type="predicted"/>
<dbReference type="Gene3D" id="1.20.141.10">
    <property type="entry name" value="Chitosanase, subunit A, domain 1"/>
    <property type="match status" value="1"/>
</dbReference>
<dbReference type="GO" id="GO:0005576">
    <property type="term" value="C:extracellular region"/>
    <property type="evidence" value="ECO:0007669"/>
    <property type="project" value="InterPro"/>
</dbReference>
<dbReference type="GO" id="GO:0016977">
    <property type="term" value="F:chitosanase activity"/>
    <property type="evidence" value="ECO:0007669"/>
    <property type="project" value="InterPro"/>
</dbReference>
<dbReference type="EMBL" id="JAHHIF010000030">
    <property type="protein sequence ID" value="MBW4546804.1"/>
    <property type="molecule type" value="Genomic_DNA"/>
</dbReference>
<comment type="caution">
    <text evidence="2">The sequence shown here is derived from an EMBL/GenBank/DDBJ whole genome shotgun (WGS) entry which is preliminary data.</text>
</comment>
<dbReference type="InterPro" id="IPR000400">
    <property type="entry name" value="Glyco_hydro_46"/>
</dbReference>
<dbReference type="InterPro" id="IPR023099">
    <property type="entry name" value="Glyco_hydro_46_N"/>
</dbReference>
<dbReference type="AlphaFoldDB" id="A0A951PQA3"/>